<dbReference type="GO" id="GO:0005886">
    <property type="term" value="C:plasma membrane"/>
    <property type="evidence" value="ECO:0007669"/>
    <property type="project" value="UniProtKB-SubCell"/>
</dbReference>
<comment type="function">
    <text evidence="1">Exerts its effect at some terminal stage of cytochrome c oxidase synthesis, probably by being involved in the insertion of the copper B into subunit I.</text>
</comment>
<feature type="transmembrane region" description="Helical" evidence="10">
    <location>
        <begin position="12"/>
        <end position="35"/>
    </location>
</feature>
<dbReference type="EMBL" id="JABMOJ010000340">
    <property type="protein sequence ID" value="NQV65525.1"/>
    <property type="molecule type" value="Genomic_DNA"/>
</dbReference>
<comment type="similarity">
    <text evidence="3">Belongs to the COX11/CtaG family.</text>
</comment>
<comment type="subcellular location">
    <subcellularLocation>
        <location evidence="2">Cell inner membrane</location>
        <topology evidence="2">Single-pass type II membrane protein</topology>
        <orientation evidence="2">Periplasmic side</orientation>
    </subcellularLocation>
</comment>
<dbReference type="Gene3D" id="2.60.370.10">
    <property type="entry name" value="Ctag/Cox11"/>
    <property type="match status" value="1"/>
</dbReference>
<evidence type="ECO:0000256" key="5">
    <source>
        <dbReference type="ARBA" id="ARBA00022692"/>
    </source>
</evidence>
<dbReference type="GO" id="GO:0005507">
    <property type="term" value="F:copper ion binding"/>
    <property type="evidence" value="ECO:0007669"/>
    <property type="project" value="InterPro"/>
</dbReference>
<keyword evidence="8" id="KW-0186">Copper</keyword>
<accession>A0A972VWF0</accession>
<evidence type="ECO:0000256" key="8">
    <source>
        <dbReference type="ARBA" id="ARBA00023008"/>
    </source>
</evidence>
<dbReference type="AlphaFoldDB" id="A0A972VWF0"/>
<proteinExistence type="inferred from homology"/>
<gene>
    <name evidence="11" type="ORF">HQ497_09180</name>
</gene>
<dbReference type="PANTHER" id="PTHR21320:SF3">
    <property type="entry name" value="CYTOCHROME C OXIDASE ASSEMBLY PROTEIN COX11, MITOCHONDRIAL-RELATED"/>
    <property type="match status" value="1"/>
</dbReference>
<dbReference type="NCBIfam" id="NF003465">
    <property type="entry name" value="PRK05089.1"/>
    <property type="match status" value="1"/>
</dbReference>
<evidence type="ECO:0000256" key="10">
    <source>
        <dbReference type="SAM" id="Phobius"/>
    </source>
</evidence>
<sequence>MTEAVPKPRTVLKLVLVAFGMFGFGFALVPLYTVFCEITGLNGKTGEQYTQSTVEEIDKDRLVTIQFLTNNNVDMPWDFRPQVRSMKVHPGELNTTNFYVRNTARTTMTAQAVPSVTPFMAATYLHKTECFCFEQQQLATGESLDMPLRFIIDRDVPPEIETLTLSYTLFDITEQPQDQPAVAAE</sequence>
<organism evidence="11 12">
    <name type="scientific">SAR86 cluster bacterium</name>
    <dbReference type="NCBI Taxonomy" id="2030880"/>
    <lineage>
        <taxon>Bacteria</taxon>
        <taxon>Pseudomonadati</taxon>
        <taxon>Pseudomonadota</taxon>
        <taxon>Gammaproteobacteria</taxon>
        <taxon>SAR86 cluster</taxon>
    </lineage>
</organism>
<evidence type="ECO:0000256" key="3">
    <source>
        <dbReference type="ARBA" id="ARBA00009620"/>
    </source>
</evidence>
<keyword evidence="5 10" id="KW-0812">Transmembrane</keyword>
<name>A0A972VWF0_9GAMM</name>
<evidence type="ECO:0000313" key="11">
    <source>
        <dbReference type="EMBL" id="NQV65525.1"/>
    </source>
</evidence>
<evidence type="ECO:0000256" key="2">
    <source>
        <dbReference type="ARBA" id="ARBA00004382"/>
    </source>
</evidence>
<evidence type="ECO:0000313" key="12">
    <source>
        <dbReference type="Proteomes" id="UP000754644"/>
    </source>
</evidence>
<keyword evidence="7 10" id="KW-1133">Transmembrane helix</keyword>
<dbReference type="Proteomes" id="UP000754644">
    <property type="component" value="Unassembled WGS sequence"/>
</dbReference>
<evidence type="ECO:0000256" key="9">
    <source>
        <dbReference type="ARBA" id="ARBA00023136"/>
    </source>
</evidence>
<dbReference type="InterPro" id="IPR023471">
    <property type="entry name" value="CtaG/Cox11_dom_sf"/>
</dbReference>
<comment type="caution">
    <text evidence="11">The sequence shown here is derived from an EMBL/GenBank/DDBJ whole genome shotgun (WGS) entry which is preliminary data.</text>
</comment>
<protein>
    <recommendedName>
        <fullName evidence="4">Cytochrome c oxidase assembly protein CtaG</fullName>
    </recommendedName>
</protein>
<dbReference type="SUPFAM" id="SSF110111">
    <property type="entry name" value="Ctag/Cox11"/>
    <property type="match status" value="1"/>
</dbReference>
<dbReference type="Pfam" id="PF04442">
    <property type="entry name" value="CtaG_Cox11"/>
    <property type="match status" value="1"/>
</dbReference>
<keyword evidence="6" id="KW-0735">Signal-anchor</keyword>
<reference evidence="11" key="1">
    <citation type="submission" date="2020-05" db="EMBL/GenBank/DDBJ databases">
        <title>Sulfur intermediates as new biogeochemical hubs in an aquatic model microbial ecosystem.</title>
        <authorList>
            <person name="Vigneron A."/>
        </authorList>
    </citation>
    <scope>NUCLEOTIDE SEQUENCE</scope>
    <source>
        <strain evidence="11">Bin.250</strain>
    </source>
</reference>
<dbReference type="PANTHER" id="PTHR21320">
    <property type="entry name" value="CYTOCHROME C OXIDASE ASSEMBLY PROTEIN COX11-RELATED"/>
    <property type="match status" value="1"/>
</dbReference>
<evidence type="ECO:0000256" key="4">
    <source>
        <dbReference type="ARBA" id="ARBA00015384"/>
    </source>
</evidence>
<evidence type="ECO:0000256" key="6">
    <source>
        <dbReference type="ARBA" id="ARBA00022968"/>
    </source>
</evidence>
<dbReference type="PIRSF" id="PIRSF005413">
    <property type="entry name" value="COX11"/>
    <property type="match status" value="1"/>
</dbReference>
<dbReference type="InterPro" id="IPR007533">
    <property type="entry name" value="Cyt_c_oxidase_assmbl_CtaG"/>
</dbReference>
<evidence type="ECO:0000256" key="7">
    <source>
        <dbReference type="ARBA" id="ARBA00022989"/>
    </source>
</evidence>
<evidence type="ECO:0000256" key="1">
    <source>
        <dbReference type="ARBA" id="ARBA00004007"/>
    </source>
</evidence>
<keyword evidence="9 10" id="KW-0472">Membrane</keyword>